<feature type="region of interest" description="Disordered" evidence="2">
    <location>
        <begin position="2254"/>
        <end position="2277"/>
    </location>
</feature>
<feature type="coiled-coil region" evidence="1">
    <location>
        <begin position="1836"/>
        <end position="1917"/>
    </location>
</feature>
<feature type="region of interest" description="Disordered" evidence="2">
    <location>
        <begin position="260"/>
        <end position="282"/>
    </location>
</feature>
<feature type="compositionally biased region" description="Acidic residues" evidence="2">
    <location>
        <begin position="2173"/>
        <end position="2196"/>
    </location>
</feature>
<feature type="region of interest" description="Disordered" evidence="2">
    <location>
        <begin position="1"/>
        <end position="20"/>
    </location>
</feature>
<dbReference type="PANTHER" id="PTHR23159:SF60">
    <property type="entry name" value="SPINDLE ASSEMBLY ABNORMAL PROTEIN 4"/>
    <property type="match status" value="1"/>
</dbReference>
<comment type="caution">
    <text evidence="3">The sequence shown here is derived from an EMBL/GenBank/DDBJ whole genome shotgun (WGS) entry which is preliminary data.</text>
</comment>
<evidence type="ECO:0000256" key="2">
    <source>
        <dbReference type="SAM" id="MobiDB-lite"/>
    </source>
</evidence>
<feature type="compositionally biased region" description="Basic and acidic residues" evidence="2">
    <location>
        <begin position="115"/>
        <end position="138"/>
    </location>
</feature>
<proteinExistence type="predicted"/>
<feature type="compositionally biased region" description="Polar residues" evidence="2">
    <location>
        <begin position="2141"/>
        <end position="2152"/>
    </location>
</feature>
<keyword evidence="4" id="KW-1185">Reference proteome</keyword>
<accession>A0A9W4XNX3</accession>
<organism evidence="3 4">
    <name type="scientific">Periconia digitata</name>
    <dbReference type="NCBI Taxonomy" id="1303443"/>
    <lineage>
        <taxon>Eukaryota</taxon>
        <taxon>Fungi</taxon>
        <taxon>Dikarya</taxon>
        <taxon>Ascomycota</taxon>
        <taxon>Pezizomycotina</taxon>
        <taxon>Dothideomycetes</taxon>
        <taxon>Pleosporomycetidae</taxon>
        <taxon>Pleosporales</taxon>
        <taxon>Massarineae</taxon>
        <taxon>Periconiaceae</taxon>
        <taxon>Periconia</taxon>
    </lineage>
</organism>
<sequence>MSVERESSRDRELVRHSHSFSSADGKILIPMWDSSDPDRAPPPLPLNPGSPVLTTRPGTSSAIANAARALEEKARESMPTSSYTTNPLPQRSPERSLIKGAHHKRMQSLQTSGLRDLRSYLDTHRSPERPERSTERPKTRSGTPPRESEHDYFGVDAAPSISSPDVLKEIPPLRPSARLTHKSILGENTPPSATMMALQNMTIPPHMLDPPTHSVNSTPSKSSPPPLAPSPAVTSAEPSDAISTQLLSITNIVSSLQKDMSQLSRRSKDNAMDLHGLKEATNQRDEDIRKSLKDLVCSMGQTQHAISGPAEFSRSGSSLGAKDPFMTPTKPFAMPPRAGSPGFIMEDRIGSPNPYSVEGAASVAMLEKIIREMVTKDGQDRLVNALEKIVDRATGETAKKVTEMVEFVKQSSTNNNAANASQSSPNGAGPLTRTVSEGVSLHKVSESGKPYSSPKAADFVSEEMLKFLRKIKDSVAEAGGVTMSNKALIQDLRGEVLGMGRELARKIEEAMMERSEQPALESGRPNEEVGQIVQAGLEDLKEHMDRVMRDRRRQSMSSVTTRNTVDSNEVYDVVKHALAERGLDKYSPDAASLDKEAIVSAVKVAFEEYQPNIEIQTIGLKNEEVLDCLREGLQDYQANNGVSREHIEQTIQESLRHVQLPAPVNEAHEMRDEVLFAVRECLEDFKPSLVSQQSSSEGVSRELILDAMKQALAEHQPEGQTLDIPPEALYDAVKVGLESSRALSAPTNDEPAMQHLQSLVQEMHSEFKTSSGKGNDTEQVLEALREGLDNLRSQIDGYVDKAQDTTHKDEILDNLHAELGQLRIDVQGYVAEGLRGDQEFKQEDLITYIKSEFEHLLEEMAKQKVPTNDDKEEILQALNAGFGGMNSQVVTRNMDPGSNEEFDAVMKEELELLKDSLLADHSTHKGEVIEKLQNGFDGLHVLFQEHANTSSGTNDEVLVAMKEEFEHLRETLAGGLIRSGGPADKEDIIDAVREIRDGLRVDQETTAKESLAAFQQDLDNLKESFGSSLVKAEDPAEKADILDAIKAALEELKAGSASGNVNAELLEAFRGEFRISTAQIQQRTHDESVEMLDQIRLNVDDLRSHLEKKLDNPDRQMSATNDILDVLNEGLEGLRTDVDKAVNKPVDMTVSYEILDTLKSGLGELREDIEKLKAASRTNEDGETPVTTGNEVVLAEDPEQAQPDTTSREIVPDSDSDSLRRNDLEKMEVILAQLQIKVEAMDANIQNPSTPEPIAAPGTAMKDDLTGMALKDDLVSIEELLKDVHAAVLVLQDQQTPAPPAEGLASKEDTDAIETLLDNMRAKLEELPLPDPATSATKEHLEEVELAVRSTSEAIETLAKKIEEEGASKADVTVVQVIADDIKTALDEMKSSKSEEDDNPQASKADVDALSLLVDDLKIKLDELKISDPEQLPTKTDFDQLNDCVNDLKERYEDDIAVTAKSFDDRRNEAKGLSEDLGEVKTTLDEVKEHIVASLTEGGSLDGLKDSFKAMEDNVITNFNITPDIKELMETVAREFERAHGSIADLQVNQVEKTSEAKDAIIASFTEKIDERFDTLMAKYDDAQLLADEQAKVMKEKAESQEKILEEAKTMADELRLTIDTLGSSITNMNDKFEETTQKWSTDSSTVFTKVDEALVKLEDQKLEDKTEHSHTRDEIKNIERIFIGLQDNVTEYHPKFMVALREIEALVKAHYDHAQKMKDDAEEHARAMNEDAKSRAEELQKHFSSLPALLPAPAPTIEMPEKYDDAQVQEKLDRLLGHVDEADKAADQVERLDEIHAQVKATATEVSEFVAKQTQFITDGNETKEREAEELALLVERRSTQKESLEADIEALKAEKQQVMQELKEEKERAMAELKEEKERTIQEVKEEKDSLLAVVATLQAERENLASQKIRLTGQVSSLHTALDIRREELHMMDAKADALERRIVNGLMDHSRALMIAKDGRKSPIKQKKRMSVDVPADTSKLMPPPSAVANGLSLALKPRPAIRRNGPPNPASRRIHSLSQISGNAPTGAQAYPVTNISLSNAGLKRSQSVRTNNLRKGSWGPTATIANKENEILSEEDEAATERGTPTHADLIIEENNDDIGSQTGTERRHSLDATSYTDGETPGYDSRSEYGGTDSMYSGSSYFTNSDGDRRTSFNSMAHSAVHDTAESIDEESEDEISELDQSDAEDDDPTATIDKTDFAAPSEITASEVTGSELSTTTAGSDDGPLHTQSEINRAVEEVIAEELKDGKFALPSDSGVGTDLPTADLGNQSDVDADYFRRAAEEESTVG</sequence>
<feature type="region of interest" description="Disordered" evidence="2">
    <location>
        <begin position="1965"/>
        <end position="1990"/>
    </location>
</feature>
<feature type="region of interest" description="Disordered" evidence="2">
    <location>
        <begin position="2077"/>
        <end position="2235"/>
    </location>
</feature>
<feature type="region of interest" description="Disordered" evidence="2">
    <location>
        <begin position="25"/>
        <end position="174"/>
    </location>
</feature>
<dbReference type="PANTHER" id="PTHR23159">
    <property type="entry name" value="CENTROSOMAL PROTEIN 2"/>
    <property type="match status" value="1"/>
</dbReference>
<feature type="compositionally biased region" description="Polar residues" evidence="2">
    <location>
        <begin position="78"/>
        <end position="89"/>
    </location>
</feature>
<feature type="region of interest" description="Disordered" evidence="2">
    <location>
        <begin position="203"/>
        <end position="239"/>
    </location>
</feature>
<reference evidence="3" key="1">
    <citation type="submission" date="2023-01" db="EMBL/GenBank/DDBJ databases">
        <authorList>
            <person name="Van Ghelder C."/>
            <person name="Rancurel C."/>
        </authorList>
    </citation>
    <scope>NUCLEOTIDE SEQUENCE</scope>
    <source>
        <strain evidence="3">CNCM I-4278</strain>
    </source>
</reference>
<keyword evidence="1" id="KW-0175">Coiled coil</keyword>
<feature type="compositionally biased region" description="Polar residues" evidence="2">
    <location>
        <begin position="2211"/>
        <end position="2227"/>
    </location>
</feature>
<feature type="compositionally biased region" description="Basic and acidic residues" evidence="2">
    <location>
        <begin position="1206"/>
        <end position="1218"/>
    </location>
</feature>
<dbReference type="EMBL" id="CAOQHR010000005">
    <property type="protein sequence ID" value="CAI6335405.1"/>
    <property type="molecule type" value="Genomic_DNA"/>
</dbReference>
<evidence type="ECO:0000313" key="3">
    <source>
        <dbReference type="EMBL" id="CAI6335405.1"/>
    </source>
</evidence>
<feature type="region of interest" description="Disordered" evidence="2">
    <location>
        <begin position="1173"/>
        <end position="1218"/>
    </location>
</feature>
<feature type="compositionally biased region" description="Basic and acidic residues" evidence="2">
    <location>
        <begin position="1"/>
        <end position="15"/>
    </location>
</feature>
<name>A0A9W4XNX3_9PLEO</name>
<dbReference type="Proteomes" id="UP001152607">
    <property type="component" value="Unassembled WGS sequence"/>
</dbReference>
<feature type="compositionally biased region" description="Basic and acidic residues" evidence="2">
    <location>
        <begin position="266"/>
        <end position="282"/>
    </location>
</feature>
<feature type="region of interest" description="Disordered" evidence="2">
    <location>
        <begin position="412"/>
        <end position="433"/>
    </location>
</feature>
<dbReference type="OrthoDB" id="5423371at2759"/>
<evidence type="ECO:0000313" key="4">
    <source>
        <dbReference type="Proteomes" id="UP001152607"/>
    </source>
</evidence>
<feature type="compositionally biased region" description="Low complexity" evidence="2">
    <location>
        <begin position="412"/>
        <end position="428"/>
    </location>
</feature>
<evidence type="ECO:0000256" key="1">
    <source>
        <dbReference type="SAM" id="Coils"/>
    </source>
</evidence>
<feature type="coiled-coil region" evidence="1">
    <location>
        <begin position="1591"/>
        <end position="1618"/>
    </location>
</feature>
<feature type="coiled-coil region" evidence="1">
    <location>
        <begin position="1712"/>
        <end position="1743"/>
    </location>
</feature>
<protein>
    <submittedName>
        <fullName evidence="3">Uncharacterized protein</fullName>
    </submittedName>
</protein>
<gene>
    <name evidence="3" type="ORF">PDIGIT_LOCUS8486</name>
</gene>